<keyword evidence="1" id="KW-0812">Transmembrane</keyword>
<protein>
    <submittedName>
        <fullName evidence="2">Uncharacterized protein</fullName>
    </submittedName>
</protein>
<accession>A0A2H3E6F2</accession>
<organism evidence="2 3">
    <name type="scientific">Armillaria gallica</name>
    <name type="common">Bulbous honey fungus</name>
    <name type="synonym">Armillaria bulbosa</name>
    <dbReference type="NCBI Taxonomy" id="47427"/>
    <lineage>
        <taxon>Eukaryota</taxon>
        <taxon>Fungi</taxon>
        <taxon>Dikarya</taxon>
        <taxon>Basidiomycota</taxon>
        <taxon>Agaricomycotina</taxon>
        <taxon>Agaricomycetes</taxon>
        <taxon>Agaricomycetidae</taxon>
        <taxon>Agaricales</taxon>
        <taxon>Marasmiineae</taxon>
        <taxon>Physalacriaceae</taxon>
        <taxon>Armillaria</taxon>
    </lineage>
</organism>
<evidence type="ECO:0000313" key="2">
    <source>
        <dbReference type="EMBL" id="PBL01725.1"/>
    </source>
</evidence>
<keyword evidence="1" id="KW-0472">Membrane</keyword>
<sequence length="210" mass="23511">MTTLSKLLIRYLCPIDLIFAKYPWRTYFVFVCLLLLRTRVPEDVALGSFIGAITPFIWTLLMMQRDEENAKDVAFKNAELQFNEFNAHINSQRVSCQANTGESEASHLCSATVTRQCLVSKQQVDALYSAACAFSRLGPPGAPRWFAELSLDLRDQEARMKAVVENYSAFRVTLVAAALQTQLEAAQQWVAEINTAFPPIAADPVDETLL</sequence>
<reference evidence="3" key="1">
    <citation type="journal article" date="2017" name="Nat. Ecol. Evol.">
        <title>Genome expansion and lineage-specific genetic innovations in the forest pathogenic fungi Armillaria.</title>
        <authorList>
            <person name="Sipos G."/>
            <person name="Prasanna A.N."/>
            <person name="Walter M.C."/>
            <person name="O'Connor E."/>
            <person name="Balint B."/>
            <person name="Krizsan K."/>
            <person name="Kiss B."/>
            <person name="Hess J."/>
            <person name="Varga T."/>
            <person name="Slot J."/>
            <person name="Riley R."/>
            <person name="Boka B."/>
            <person name="Rigling D."/>
            <person name="Barry K."/>
            <person name="Lee J."/>
            <person name="Mihaltcheva S."/>
            <person name="LaButti K."/>
            <person name="Lipzen A."/>
            <person name="Waldron R."/>
            <person name="Moloney N.M."/>
            <person name="Sperisen C."/>
            <person name="Kredics L."/>
            <person name="Vagvoelgyi C."/>
            <person name="Patrignani A."/>
            <person name="Fitzpatrick D."/>
            <person name="Nagy I."/>
            <person name="Doyle S."/>
            <person name="Anderson J.B."/>
            <person name="Grigoriev I.V."/>
            <person name="Gueldener U."/>
            <person name="Muensterkoetter M."/>
            <person name="Nagy L.G."/>
        </authorList>
    </citation>
    <scope>NUCLEOTIDE SEQUENCE [LARGE SCALE GENOMIC DNA]</scope>
    <source>
        <strain evidence="3">Ar21-2</strain>
    </source>
</reference>
<feature type="transmembrane region" description="Helical" evidence="1">
    <location>
        <begin position="7"/>
        <end position="24"/>
    </location>
</feature>
<dbReference type="EMBL" id="KZ293645">
    <property type="protein sequence ID" value="PBL01725.1"/>
    <property type="molecule type" value="Genomic_DNA"/>
</dbReference>
<evidence type="ECO:0000256" key="1">
    <source>
        <dbReference type="SAM" id="Phobius"/>
    </source>
</evidence>
<dbReference type="OrthoDB" id="2850899at2759"/>
<name>A0A2H3E6F2_ARMGA</name>
<feature type="transmembrane region" description="Helical" evidence="1">
    <location>
        <begin position="44"/>
        <end position="61"/>
    </location>
</feature>
<dbReference type="OMA" id="SCQANTG"/>
<dbReference type="InParanoid" id="A0A2H3E6F2"/>
<keyword evidence="3" id="KW-1185">Reference proteome</keyword>
<dbReference type="AlphaFoldDB" id="A0A2H3E6F2"/>
<keyword evidence="1" id="KW-1133">Transmembrane helix</keyword>
<gene>
    <name evidence="2" type="ORF">ARMGADRAFT_1071236</name>
</gene>
<dbReference type="Proteomes" id="UP000217790">
    <property type="component" value="Unassembled WGS sequence"/>
</dbReference>
<proteinExistence type="predicted"/>
<evidence type="ECO:0000313" key="3">
    <source>
        <dbReference type="Proteomes" id="UP000217790"/>
    </source>
</evidence>